<dbReference type="Pfam" id="PF00933">
    <property type="entry name" value="Glyco_hydro_3"/>
    <property type="match status" value="1"/>
</dbReference>
<feature type="signal peptide" evidence="8">
    <location>
        <begin position="1"/>
        <end position="27"/>
    </location>
</feature>
<evidence type="ECO:0000259" key="9">
    <source>
        <dbReference type="SMART" id="SM01217"/>
    </source>
</evidence>
<dbReference type="Gene3D" id="2.60.40.10">
    <property type="entry name" value="Immunoglobulins"/>
    <property type="match status" value="1"/>
</dbReference>
<dbReference type="SUPFAM" id="SSF51445">
    <property type="entry name" value="(Trans)glycosidases"/>
    <property type="match status" value="1"/>
</dbReference>
<comment type="caution">
    <text evidence="10">The sequence shown here is derived from an EMBL/GenBank/DDBJ whole genome shotgun (WGS) entry which is preliminary data.</text>
</comment>
<evidence type="ECO:0000256" key="7">
    <source>
        <dbReference type="RuleBase" id="RU361161"/>
    </source>
</evidence>
<dbReference type="InterPro" id="IPR017853">
    <property type="entry name" value="GH"/>
</dbReference>
<dbReference type="Pfam" id="PF14310">
    <property type="entry name" value="Fn3-like"/>
    <property type="match status" value="1"/>
</dbReference>
<dbReference type="SMART" id="SM01217">
    <property type="entry name" value="Fn3_like"/>
    <property type="match status" value="1"/>
</dbReference>
<evidence type="ECO:0000256" key="3">
    <source>
        <dbReference type="ARBA" id="ARBA00012744"/>
    </source>
</evidence>
<dbReference type="Gene3D" id="3.20.20.300">
    <property type="entry name" value="Glycoside hydrolase, family 3, N-terminal domain"/>
    <property type="match status" value="1"/>
</dbReference>
<dbReference type="PRINTS" id="PR00133">
    <property type="entry name" value="GLHYDRLASE3"/>
</dbReference>
<keyword evidence="11" id="KW-1185">Reference proteome</keyword>
<dbReference type="EC" id="3.2.1.21" evidence="3"/>
<organism evidence="10 11">
    <name type="scientific">Cellvibrio zantedeschiae</name>
    <dbReference type="NCBI Taxonomy" id="1237077"/>
    <lineage>
        <taxon>Bacteria</taxon>
        <taxon>Pseudomonadati</taxon>
        <taxon>Pseudomonadota</taxon>
        <taxon>Gammaproteobacteria</taxon>
        <taxon>Cellvibrionales</taxon>
        <taxon>Cellvibrionaceae</taxon>
        <taxon>Cellvibrio</taxon>
    </lineage>
</organism>
<dbReference type="InterPro" id="IPR036962">
    <property type="entry name" value="Glyco_hydro_3_N_sf"/>
</dbReference>
<dbReference type="EMBL" id="BMYZ01000002">
    <property type="protein sequence ID" value="GGY77525.1"/>
    <property type="molecule type" value="Genomic_DNA"/>
</dbReference>
<keyword evidence="4 8" id="KW-0732">Signal</keyword>
<dbReference type="InterPro" id="IPR019800">
    <property type="entry name" value="Glyco_hydro_3_AS"/>
</dbReference>
<dbReference type="PROSITE" id="PS00775">
    <property type="entry name" value="GLYCOSYL_HYDROL_F3"/>
    <property type="match status" value="1"/>
</dbReference>
<dbReference type="Pfam" id="PF01915">
    <property type="entry name" value="Glyco_hydro_3_C"/>
    <property type="match status" value="1"/>
</dbReference>
<accession>A0ABQ3B665</accession>
<evidence type="ECO:0000313" key="10">
    <source>
        <dbReference type="EMBL" id="GGY77525.1"/>
    </source>
</evidence>
<evidence type="ECO:0000256" key="2">
    <source>
        <dbReference type="ARBA" id="ARBA00005336"/>
    </source>
</evidence>
<evidence type="ECO:0000313" key="11">
    <source>
        <dbReference type="Proteomes" id="UP000619761"/>
    </source>
</evidence>
<feature type="chain" id="PRO_5046576557" description="beta-glucosidase" evidence="8">
    <location>
        <begin position="28"/>
        <end position="817"/>
    </location>
</feature>
<gene>
    <name evidence="10" type="ORF">GCM10011613_22620</name>
</gene>
<evidence type="ECO:0000256" key="1">
    <source>
        <dbReference type="ARBA" id="ARBA00000448"/>
    </source>
</evidence>
<evidence type="ECO:0000256" key="8">
    <source>
        <dbReference type="SAM" id="SignalP"/>
    </source>
</evidence>
<dbReference type="InterPro" id="IPR013783">
    <property type="entry name" value="Ig-like_fold"/>
</dbReference>
<comment type="similarity">
    <text evidence="2 7">Belongs to the glycosyl hydrolase 3 family.</text>
</comment>
<dbReference type="SUPFAM" id="SSF52279">
    <property type="entry name" value="Beta-D-glucan exohydrolase, C-terminal domain"/>
    <property type="match status" value="1"/>
</dbReference>
<sequence length="817" mass="88812">MKKQHTKILMSLMIAAVSASMSLIALAETPLYKDSKQPTDARVKDLLGRMTLEEKVAQLETVWEKRKQLETDSGEFTSEHAKEFLSLGIGEVARPAENKKAPNKSVLQTALFTNAIQKWVLENTRLGIPVLFHEEALHGHAGRNSTSFPQAIGLASTWDPELVQQISSTIAQEVRVRGAQQVLAPILDVARDPRWGRIEETMGEDPYLIAAMGVSSVKGFQGGESGVAKTHVAATLKHLAGHGEPTGGLNTAPAPIGERGLREIFLFPFEAVVKLSHPRSVMASYNEIDGVPSHSNGKMLNGILRGEWGFDGLLVSDYFAINELVNRHNLAATRKDAALIAFNAGVDIETPDADSYPYLIDWVKEGKITNQQLDTAVARVLREKFTLGLFENPYVKTKGVDEFVGNPKHRALAQQAAEKTIVLLKNDKNILPLDIKKLKSIAVIGPHVNETLLGGYSDVPKQTVSILQGIKEYVGAKVQVNYAQGTLITLDKWTPGADSVAANSRSKERWNTDKVELATPADTKGMIEEAVAAAQKSDVALVVVGDNEATSREAWAENHLGDRTDLNLVGQQQELVDAVLATGKPTIVLLNNGRPLSITKIAATAPAILEGWYLGQETGRAVARVLFGDVNPGGKLPVSIARSVGHLPVYYNYKPAAKRGYEFTETTPLYPFGYGLSYTTFSYSNFSINKTEAKAGDSVDVSVTVTNTGARAGDEIVQLYTHDAVASLTRPVKELKGFKRINLKPKESTVVTFSLAVNQLGFYNTDMKYVVEPGKIEVMVGSSSQDIHGKGEFNVTGDVTDISQQKVYFSGVKVAKK</sequence>
<dbReference type="RefSeq" id="WP_189418679.1">
    <property type="nucleotide sequence ID" value="NZ_BMYZ01000002.1"/>
</dbReference>
<evidence type="ECO:0000256" key="5">
    <source>
        <dbReference type="ARBA" id="ARBA00022801"/>
    </source>
</evidence>
<dbReference type="InterPro" id="IPR036881">
    <property type="entry name" value="Glyco_hydro_3_C_sf"/>
</dbReference>
<feature type="domain" description="Fibronectin type III-like" evidence="9">
    <location>
        <begin position="715"/>
        <end position="784"/>
    </location>
</feature>
<dbReference type="Gene3D" id="3.40.50.1700">
    <property type="entry name" value="Glycoside hydrolase family 3 C-terminal domain"/>
    <property type="match status" value="1"/>
</dbReference>
<dbReference type="InterPro" id="IPR051915">
    <property type="entry name" value="Cellulose_Degrad_GH3"/>
</dbReference>
<reference evidence="11" key="1">
    <citation type="journal article" date="2019" name="Int. J. Syst. Evol. Microbiol.">
        <title>The Global Catalogue of Microorganisms (GCM) 10K type strain sequencing project: providing services to taxonomists for standard genome sequencing and annotation.</title>
        <authorList>
            <consortium name="The Broad Institute Genomics Platform"/>
            <consortium name="The Broad Institute Genome Sequencing Center for Infectious Disease"/>
            <person name="Wu L."/>
            <person name="Ma J."/>
        </authorList>
    </citation>
    <scope>NUCLEOTIDE SEQUENCE [LARGE SCALE GENOMIC DNA]</scope>
    <source>
        <strain evidence="11">KCTC 32239</strain>
    </source>
</reference>
<dbReference type="InterPro" id="IPR026891">
    <property type="entry name" value="Fn3-like"/>
</dbReference>
<evidence type="ECO:0000256" key="4">
    <source>
        <dbReference type="ARBA" id="ARBA00022729"/>
    </source>
</evidence>
<dbReference type="PANTHER" id="PTHR30620:SF16">
    <property type="entry name" value="LYSOSOMAL BETA GLUCOSIDASE"/>
    <property type="match status" value="1"/>
</dbReference>
<dbReference type="PANTHER" id="PTHR30620">
    <property type="entry name" value="PERIPLASMIC BETA-GLUCOSIDASE-RELATED"/>
    <property type="match status" value="1"/>
</dbReference>
<proteinExistence type="inferred from homology"/>
<keyword evidence="5 7" id="KW-0378">Hydrolase</keyword>
<dbReference type="InterPro" id="IPR002772">
    <property type="entry name" value="Glyco_hydro_3_C"/>
</dbReference>
<name>A0ABQ3B665_9GAMM</name>
<comment type="catalytic activity">
    <reaction evidence="1">
        <text>Hydrolysis of terminal, non-reducing beta-D-glucosyl residues with release of beta-D-glucose.</text>
        <dbReference type="EC" id="3.2.1.21"/>
    </reaction>
</comment>
<evidence type="ECO:0000256" key="6">
    <source>
        <dbReference type="ARBA" id="ARBA00023295"/>
    </source>
</evidence>
<keyword evidence="6 7" id="KW-0326">Glycosidase</keyword>
<dbReference type="InterPro" id="IPR001764">
    <property type="entry name" value="Glyco_hydro_3_N"/>
</dbReference>
<dbReference type="Proteomes" id="UP000619761">
    <property type="component" value="Unassembled WGS sequence"/>
</dbReference>
<protein>
    <recommendedName>
        <fullName evidence="3">beta-glucosidase</fullName>
        <ecNumber evidence="3">3.2.1.21</ecNumber>
    </recommendedName>
</protein>